<dbReference type="PANTHER" id="PTHR14911">
    <property type="entry name" value="THUMP DOMAIN-CONTAINING"/>
    <property type="match status" value="1"/>
</dbReference>
<feature type="domain" description="Ribosomal RNA large subunit methyltransferase K/L-like methyltransferase" evidence="1">
    <location>
        <begin position="157"/>
        <end position="254"/>
    </location>
</feature>
<evidence type="ECO:0000259" key="1">
    <source>
        <dbReference type="Pfam" id="PF01170"/>
    </source>
</evidence>
<proteinExistence type="predicted"/>
<reference evidence="2 3" key="1">
    <citation type="submission" date="2021-02" db="EMBL/GenBank/DDBJ databases">
        <title>Bacillus sp. RD4P76, an endophyte from a halophyte.</title>
        <authorList>
            <person name="Sun J.-Q."/>
        </authorList>
    </citation>
    <scope>NUCLEOTIDE SEQUENCE [LARGE SCALE GENOMIC DNA]</scope>
    <source>
        <strain evidence="2 3">RD4P76</strain>
    </source>
</reference>
<dbReference type="RefSeq" id="WP_204205007.1">
    <property type="nucleotide sequence ID" value="NZ_JAFELM010000043.1"/>
</dbReference>
<dbReference type="SUPFAM" id="SSF53335">
    <property type="entry name" value="S-adenosyl-L-methionine-dependent methyltransferases"/>
    <property type="match status" value="1"/>
</dbReference>
<dbReference type="GO" id="GO:0032259">
    <property type="term" value="P:methylation"/>
    <property type="evidence" value="ECO:0007669"/>
    <property type="project" value="UniProtKB-KW"/>
</dbReference>
<evidence type="ECO:0000313" key="3">
    <source>
        <dbReference type="Proteomes" id="UP001518925"/>
    </source>
</evidence>
<dbReference type="InterPro" id="IPR000241">
    <property type="entry name" value="RlmKL-like_Mtase"/>
</dbReference>
<dbReference type="InterPro" id="IPR029063">
    <property type="entry name" value="SAM-dependent_MTases_sf"/>
</dbReference>
<keyword evidence="3" id="KW-1185">Reference proteome</keyword>
<dbReference type="Proteomes" id="UP001518925">
    <property type="component" value="Unassembled WGS sequence"/>
</dbReference>
<protein>
    <submittedName>
        <fullName evidence="2">RNA methyltransferase</fullName>
    </submittedName>
</protein>
<dbReference type="Pfam" id="PF01170">
    <property type="entry name" value="UPF0020"/>
    <property type="match status" value="1"/>
</dbReference>
<comment type="caution">
    <text evidence="2">The sequence shown here is derived from an EMBL/GenBank/DDBJ whole genome shotgun (WGS) entry which is preliminary data.</text>
</comment>
<dbReference type="CDD" id="cd02440">
    <property type="entry name" value="AdoMet_MTases"/>
    <property type="match status" value="1"/>
</dbReference>
<organism evidence="2 3">
    <name type="scientific">Bacillus suaedaesalsae</name>
    <dbReference type="NCBI Taxonomy" id="2810349"/>
    <lineage>
        <taxon>Bacteria</taxon>
        <taxon>Bacillati</taxon>
        <taxon>Bacillota</taxon>
        <taxon>Bacilli</taxon>
        <taxon>Bacillales</taxon>
        <taxon>Bacillaceae</taxon>
        <taxon>Bacillus</taxon>
    </lineage>
</organism>
<gene>
    <name evidence="2" type="ORF">JR050_17860</name>
</gene>
<sequence length="316" mass="36600">MNNELQKEQKYIYTYACRVEERSLCDLELRTIFQEQPQTTTFVSYIPFDVSRSPFIRESIDVLVEASSFNELLEKVTFIPLSTKSFKTIYVRHDELLDQIDLKERRRIEREVGMNIPGEVHMETPEQYYGIINFGEKWYVGQYHKNDAVWLKHQNKPNSYSTALNTRVARAVVNIAVPHNTNEKVIDPCCGIGTVLVEGLSMGINIIGSDRNPLILQGTRENIAHFGYETEVLYRDIRDVVNQYDVAIIDMPYNLCSVISPQEQLEMLSCAREFTKRIVIITIEDIDSIIRDAGFTIIDRCFVKKGRLDRQIIVCK</sequence>
<dbReference type="EMBL" id="JAFELM010000043">
    <property type="protein sequence ID" value="MBM6619531.1"/>
    <property type="molecule type" value="Genomic_DNA"/>
</dbReference>
<dbReference type="GO" id="GO:0008168">
    <property type="term" value="F:methyltransferase activity"/>
    <property type="evidence" value="ECO:0007669"/>
    <property type="project" value="UniProtKB-KW"/>
</dbReference>
<keyword evidence="2" id="KW-0489">Methyltransferase</keyword>
<keyword evidence="2" id="KW-0808">Transferase</keyword>
<name>A0ABS2DM95_9BACI</name>
<dbReference type="Gene3D" id="3.40.50.150">
    <property type="entry name" value="Vaccinia Virus protein VP39"/>
    <property type="match status" value="1"/>
</dbReference>
<dbReference type="PANTHER" id="PTHR14911:SF13">
    <property type="entry name" value="TRNA (GUANINE(6)-N2)-METHYLTRANSFERASE THUMP3"/>
    <property type="match status" value="1"/>
</dbReference>
<accession>A0ABS2DM95</accession>
<evidence type="ECO:0000313" key="2">
    <source>
        <dbReference type="EMBL" id="MBM6619531.1"/>
    </source>
</evidence>